<dbReference type="SUPFAM" id="SSF56925">
    <property type="entry name" value="OMPA-like"/>
    <property type="match status" value="1"/>
</dbReference>
<dbReference type="PANTHER" id="PTHR34001:SF3">
    <property type="entry name" value="BLL7405 PROTEIN"/>
    <property type="match status" value="1"/>
</dbReference>
<accession>A0ABV1YY61</accession>
<dbReference type="PANTHER" id="PTHR34001">
    <property type="entry name" value="BLL7405 PROTEIN"/>
    <property type="match status" value="1"/>
</dbReference>
<gene>
    <name evidence="8" type="ORF">NKI36_10615</name>
</gene>
<feature type="chain" id="PRO_5045059891" evidence="6">
    <location>
        <begin position="24"/>
        <end position="234"/>
    </location>
</feature>
<evidence type="ECO:0000256" key="3">
    <source>
        <dbReference type="ARBA" id="ARBA00023136"/>
    </source>
</evidence>
<comment type="caution">
    <text evidence="8">The sequence shown here is derived from an EMBL/GenBank/DDBJ whole genome shotgun (WGS) entry which is preliminary data.</text>
</comment>
<reference evidence="8 9" key="1">
    <citation type="journal article" date="2024" name="Proc. Natl. Acad. Sci. U.S.A.">
        <title>The evolutionary genomics of adaptation to stress in wild rhizobium bacteria.</title>
        <authorList>
            <person name="Kehlet-Delgado H."/>
            <person name="Montoya A.P."/>
            <person name="Jensen K.T."/>
            <person name="Wendlandt C.E."/>
            <person name="Dexheimer C."/>
            <person name="Roberts M."/>
            <person name="Torres Martinez L."/>
            <person name="Friesen M.L."/>
            <person name="Griffitts J.S."/>
            <person name="Porter S.S."/>
        </authorList>
    </citation>
    <scope>NUCLEOTIDE SEQUENCE [LARGE SCALE GENOMIC DNA]</scope>
    <source>
        <strain evidence="8 9">M0641</strain>
    </source>
</reference>
<organism evidence="8 9">
    <name type="scientific">Mesorhizobium caraganae</name>
    <dbReference type="NCBI Taxonomy" id="483206"/>
    <lineage>
        <taxon>Bacteria</taxon>
        <taxon>Pseudomonadati</taxon>
        <taxon>Pseudomonadota</taxon>
        <taxon>Alphaproteobacteria</taxon>
        <taxon>Hyphomicrobiales</taxon>
        <taxon>Phyllobacteriaceae</taxon>
        <taxon>Mesorhizobium</taxon>
    </lineage>
</organism>
<feature type="signal peptide" evidence="6">
    <location>
        <begin position="1"/>
        <end position="23"/>
    </location>
</feature>
<comment type="subcellular location">
    <subcellularLocation>
        <location evidence="1">Cell outer membrane</location>
    </subcellularLocation>
</comment>
<comment type="similarity">
    <text evidence="5">Belongs to the Omp25/RopB family.</text>
</comment>
<dbReference type="InterPro" id="IPR027385">
    <property type="entry name" value="Beta-barrel_OMP"/>
</dbReference>
<feature type="domain" description="Outer membrane protein beta-barrel" evidence="7">
    <location>
        <begin position="30"/>
        <end position="234"/>
    </location>
</feature>
<protein>
    <submittedName>
        <fullName evidence="8">Porin family protein</fullName>
    </submittedName>
</protein>
<dbReference type="RefSeq" id="WP_352557560.1">
    <property type="nucleotide sequence ID" value="NZ_JAMYQB010000006.1"/>
</dbReference>
<evidence type="ECO:0000313" key="8">
    <source>
        <dbReference type="EMBL" id="MER9404501.1"/>
    </source>
</evidence>
<evidence type="ECO:0000256" key="5">
    <source>
        <dbReference type="ARBA" id="ARBA00038306"/>
    </source>
</evidence>
<evidence type="ECO:0000256" key="6">
    <source>
        <dbReference type="SAM" id="SignalP"/>
    </source>
</evidence>
<keyword evidence="3" id="KW-0472">Membrane</keyword>
<name>A0ABV1YY61_9HYPH</name>
<keyword evidence="4" id="KW-0998">Cell outer membrane</keyword>
<sequence length="234" mass="25191">MVQRWLAGFVSATLVFSATAAKAADISPEASPAVAAPTFNWTGLYVGVQGGYQWSNDRSTEFVTATGAPTGFAQDFQPTGGLGGVHVGYNYQIDRIVLGIEGDAELGRVSDSLTAFGNTFEARKNWEASIRGRLGVTPMDRLLLYVTGGASFTELKYSYVSLANAFPPANATISKTGWTVGGGGEVALTDWMTARLEYRYSDFGTTRFDWPGVAGTYEQHPRFHTVRAGISLKF</sequence>
<evidence type="ECO:0000256" key="2">
    <source>
        <dbReference type="ARBA" id="ARBA00022729"/>
    </source>
</evidence>
<dbReference type="Proteomes" id="UP001433071">
    <property type="component" value="Unassembled WGS sequence"/>
</dbReference>
<dbReference type="EMBL" id="JAMYQB010000006">
    <property type="protein sequence ID" value="MER9404501.1"/>
    <property type="molecule type" value="Genomic_DNA"/>
</dbReference>
<dbReference type="NCBIfam" id="TIGR01414">
    <property type="entry name" value="autotrans_barl"/>
    <property type="match status" value="1"/>
</dbReference>
<evidence type="ECO:0000256" key="4">
    <source>
        <dbReference type="ARBA" id="ARBA00023237"/>
    </source>
</evidence>
<dbReference type="InterPro" id="IPR006315">
    <property type="entry name" value="OM_autotransptr_brl_dom"/>
</dbReference>
<evidence type="ECO:0000256" key="1">
    <source>
        <dbReference type="ARBA" id="ARBA00004442"/>
    </source>
</evidence>
<evidence type="ECO:0000259" key="7">
    <source>
        <dbReference type="Pfam" id="PF13505"/>
    </source>
</evidence>
<dbReference type="Gene3D" id="2.40.160.20">
    <property type="match status" value="1"/>
</dbReference>
<dbReference type="InterPro" id="IPR011250">
    <property type="entry name" value="OMP/PagP_B-barrel"/>
</dbReference>
<dbReference type="InterPro" id="IPR051692">
    <property type="entry name" value="OMP-like"/>
</dbReference>
<keyword evidence="2 6" id="KW-0732">Signal</keyword>
<keyword evidence="9" id="KW-1185">Reference proteome</keyword>
<proteinExistence type="inferred from homology"/>
<dbReference type="Pfam" id="PF13505">
    <property type="entry name" value="OMP_b-brl"/>
    <property type="match status" value="1"/>
</dbReference>
<evidence type="ECO:0000313" key="9">
    <source>
        <dbReference type="Proteomes" id="UP001433071"/>
    </source>
</evidence>